<dbReference type="Gene3D" id="3.40.50.450">
    <property type="match status" value="1"/>
</dbReference>
<evidence type="ECO:0000256" key="4">
    <source>
        <dbReference type="ARBA" id="ARBA00004679"/>
    </source>
</evidence>
<keyword evidence="5 15" id="KW-0963">Cytoplasm</keyword>
<feature type="binding site" description="in other chain" evidence="15">
    <location>
        <position position="222"/>
    </location>
    <ligand>
        <name>substrate</name>
        <note>ligand shared between dimeric partners</note>
    </ligand>
</feature>
<dbReference type="FunFam" id="3.40.50.450:FF:000001">
    <property type="entry name" value="ATP-dependent 6-phosphofructokinase"/>
    <property type="match status" value="1"/>
</dbReference>
<keyword evidence="11 15" id="KW-0067">ATP-binding</keyword>
<evidence type="ECO:0000256" key="8">
    <source>
        <dbReference type="ARBA" id="ARBA00022723"/>
    </source>
</evidence>
<evidence type="ECO:0000256" key="5">
    <source>
        <dbReference type="ARBA" id="ARBA00022490"/>
    </source>
</evidence>
<keyword evidence="13 15" id="KW-0324">Glycolysis</keyword>
<feature type="binding site" description="in other chain" evidence="15">
    <location>
        <begin position="169"/>
        <end position="171"/>
    </location>
    <ligand>
        <name>substrate</name>
        <note>ligand shared between dimeric partners</note>
    </ligand>
</feature>
<dbReference type="GO" id="GO:0005524">
    <property type="term" value="F:ATP binding"/>
    <property type="evidence" value="ECO:0007669"/>
    <property type="project" value="UniProtKB-UniRule"/>
</dbReference>
<evidence type="ECO:0000256" key="6">
    <source>
        <dbReference type="ARBA" id="ARBA00022533"/>
    </source>
</evidence>
<protein>
    <recommendedName>
        <fullName evidence="15">ATP-dependent 6-phosphofructokinase</fullName>
        <shortName evidence="15">ATP-PFK</shortName>
        <shortName evidence="15">Phosphofructokinase</shortName>
        <ecNumber evidence="15">2.7.1.11</ecNumber>
    </recommendedName>
    <alternativeName>
        <fullName evidence="15">Phosphohexokinase</fullName>
    </alternativeName>
</protein>
<dbReference type="EMBL" id="CAJEWE010000010">
    <property type="protein sequence ID" value="CAD2077944.1"/>
    <property type="molecule type" value="Genomic_DNA"/>
</dbReference>
<feature type="binding site" description="in other chain" evidence="15">
    <location>
        <position position="154"/>
    </location>
    <ligand>
        <name>ADP</name>
        <dbReference type="ChEBI" id="CHEBI:456216"/>
        <note>allosteric activator; ligand shared between dimeric partners</note>
    </ligand>
</feature>
<keyword evidence="18" id="KW-1185">Reference proteome</keyword>
<dbReference type="InterPro" id="IPR035966">
    <property type="entry name" value="PKF_sf"/>
</dbReference>
<dbReference type="InterPro" id="IPR012003">
    <property type="entry name" value="ATP_PFK_prok-type"/>
</dbReference>
<dbReference type="InterPro" id="IPR015912">
    <property type="entry name" value="Phosphofructokinase_CS"/>
</dbReference>
<evidence type="ECO:0000256" key="2">
    <source>
        <dbReference type="ARBA" id="ARBA00002659"/>
    </source>
</evidence>
<comment type="caution">
    <text evidence="15">Lacks conserved residue(s) required for the propagation of feature annotation.</text>
</comment>
<feature type="binding site" description="in other chain" evidence="15">
    <location>
        <begin position="213"/>
        <end position="215"/>
    </location>
    <ligand>
        <name>ADP</name>
        <dbReference type="ChEBI" id="CHEBI:456216"/>
        <note>allosteric activator; ligand shared between dimeric partners</note>
    </ligand>
</feature>
<evidence type="ECO:0000256" key="3">
    <source>
        <dbReference type="ARBA" id="ARBA00004496"/>
    </source>
</evidence>
<feature type="binding site" evidence="15">
    <location>
        <position position="11"/>
    </location>
    <ligand>
        <name>ATP</name>
        <dbReference type="ChEBI" id="CHEBI:30616"/>
    </ligand>
</feature>
<dbReference type="PANTHER" id="PTHR13697">
    <property type="entry name" value="PHOSPHOFRUCTOKINASE"/>
    <property type="match status" value="1"/>
</dbReference>
<dbReference type="NCBIfam" id="NF002872">
    <property type="entry name" value="PRK03202.1"/>
    <property type="match status" value="1"/>
</dbReference>
<sequence length="319" mass="34652">MKNIAVLTSGGDAPGMNAAIRAVVRKGNKEGFNVYGISHGFLGLIRGDFKKLEVRDVGDIIHRGGTILYSARCEEFKEVDVQKEAVKNLEEHDIDTVIVIGGDGSFRGALALESHGIKTIGIPATIDNDIPFTEYTIGFDTSLNTILEAIDRIRDTATSHERTFIVEVMGRESGALALYSSLASGAEVSLVPEVAEDMPKVIEKVEESIKLGKKHSIVIVAEGAMSADECSKMITEALNIEVRTSVLGHIQRGGKPTARDRIYASRLGSTAIDLILEDKHHVALIVNKGKIEMKDFKKVLQGNKILDTSILKMIDELSI</sequence>
<dbReference type="GO" id="GO:0070095">
    <property type="term" value="F:fructose-6-phosphate binding"/>
    <property type="evidence" value="ECO:0007669"/>
    <property type="project" value="TreeGrafter"/>
</dbReference>
<comment type="cofactor">
    <cofactor evidence="1 15">
        <name>Mg(2+)</name>
        <dbReference type="ChEBI" id="CHEBI:18420"/>
    </cofactor>
</comment>
<keyword evidence="10 15" id="KW-0418">Kinase</keyword>
<keyword evidence="6 15" id="KW-0021">Allosteric enzyme</keyword>
<comment type="caution">
    <text evidence="17">The sequence shown here is derived from an EMBL/GenBank/DDBJ whole genome shotgun (WGS) entry which is preliminary data.</text>
</comment>
<dbReference type="Gene3D" id="3.40.50.460">
    <property type="entry name" value="Phosphofructokinase domain"/>
    <property type="match status" value="1"/>
</dbReference>
<dbReference type="PANTHER" id="PTHR13697:SF4">
    <property type="entry name" value="ATP-DEPENDENT 6-PHOSPHOFRUCTOKINASE"/>
    <property type="match status" value="1"/>
</dbReference>
<feature type="binding site" evidence="15">
    <location>
        <begin position="21"/>
        <end position="25"/>
    </location>
    <ligand>
        <name>ADP</name>
        <dbReference type="ChEBI" id="CHEBI:456216"/>
        <note>allosteric activator; ligand shared between dimeric partners</note>
    </ligand>
</feature>
<gene>
    <name evidence="15 17" type="primary">pfkA</name>
    <name evidence="17" type="ORF">JEOSCH030_01422</name>
</gene>
<evidence type="ECO:0000256" key="12">
    <source>
        <dbReference type="ARBA" id="ARBA00022842"/>
    </source>
</evidence>
<dbReference type="RefSeq" id="WP_186088175.1">
    <property type="nucleotide sequence ID" value="NZ_BMDB01000001.1"/>
</dbReference>
<feature type="binding site" evidence="15">
    <location>
        <position position="162"/>
    </location>
    <ligand>
        <name>substrate</name>
        <note>ligand shared between dimeric partners</note>
    </ligand>
</feature>
<accession>A0A6V7RKE5</accession>
<dbReference type="AlphaFoldDB" id="A0A6V7RKE5"/>
<dbReference type="GO" id="GO:0048029">
    <property type="term" value="F:monosaccharide binding"/>
    <property type="evidence" value="ECO:0007669"/>
    <property type="project" value="TreeGrafter"/>
</dbReference>
<comment type="function">
    <text evidence="2 15">Catalyzes the phosphorylation of D-fructose 6-phosphate to fructose 1,6-bisphosphate by ATP, the first committing step of glycolysis.</text>
</comment>
<feature type="binding site" evidence="15">
    <location>
        <position position="103"/>
    </location>
    <ligand>
        <name>Mg(2+)</name>
        <dbReference type="ChEBI" id="CHEBI:18420"/>
        <note>catalytic</note>
    </ligand>
</feature>
<evidence type="ECO:0000256" key="11">
    <source>
        <dbReference type="ARBA" id="ARBA00022840"/>
    </source>
</evidence>
<dbReference type="PIRSF" id="PIRSF000532">
    <property type="entry name" value="ATP_PFK_prok"/>
    <property type="match status" value="1"/>
</dbReference>
<proteinExistence type="inferred from homology"/>
<evidence type="ECO:0000256" key="10">
    <source>
        <dbReference type="ARBA" id="ARBA00022777"/>
    </source>
</evidence>
<dbReference type="HAMAP" id="MF_00339">
    <property type="entry name" value="Phosphofructokinase_I_B1"/>
    <property type="match status" value="1"/>
</dbReference>
<dbReference type="GO" id="GO:0030388">
    <property type="term" value="P:fructose 1,6-bisphosphate metabolic process"/>
    <property type="evidence" value="ECO:0007669"/>
    <property type="project" value="TreeGrafter"/>
</dbReference>
<dbReference type="InterPro" id="IPR022953">
    <property type="entry name" value="ATP_PFK"/>
</dbReference>
<dbReference type="UniPathway" id="UPA00109">
    <property type="reaction ID" value="UER00182"/>
</dbReference>
<feature type="domain" description="Phosphofructokinase" evidence="16">
    <location>
        <begin position="3"/>
        <end position="275"/>
    </location>
</feature>
<comment type="subunit">
    <text evidence="15">Homotetramer.</text>
</comment>
<evidence type="ECO:0000313" key="17">
    <source>
        <dbReference type="EMBL" id="CAD2077944.1"/>
    </source>
</evidence>
<dbReference type="GO" id="GO:0005945">
    <property type="term" value="C:6-phosphofructokinase complex"/>
    <property type="evidence" value="ECO:0007669"/>
    <property type="project" value="TreeGrafter"/>
</dbReference>
<feature type="binding site" evidence="15">
    <location>
        <begin position="102"/>
        <end position="105"/>
    </location>
    <ligand>
        <name>ATP</name>
        <dbReference type="ChEBI" id="CHEBI:30616"/>
    </ligand>
</feature>
<dbReference type="GO" id="GO:0016208">
    <property type="term" value="F:AMP binding"/>
    <property type="evidence" value="ECO:0007669"/>
    <property type="project" value="TreeGrafter"/>
</dbReference>
<feature type="binding site" description="in other chain" evidence="15">
    <location>
        <begin position="125"/>
        <end position="127"/>
    </location>
    <ligand>
        <name>substrate</name>
        <note>ligand shared between dimeric partners</note>
    </ligand>
</feature>
<evidence type="ECO:0000256" key="1">
    <source>
        <dbReference type="ARBA" id="ARBA00001946"/>
    </source>
</evidence>
<feature type="binding site" description="in other chain" evidence="15">
    <location>
        <begin position="249"/>
        <end position="252"/>
    </location>
    <ligand>
        <name>substrate</name>
        <note>ligand shared between dimeric partners</note>
    </ligand>
</feature>
<evidence type="ECO:0000256" key="14">
    <source>
        <dbReference type="ARBA" id="ARBA00048070"/>
    </source>
</evidence>
<feature type="binding site" description="in other chain" evidence="15">
    <location>
        <begin position="185"/>
        <end position="187"/>
    </location>
    <ligand>
        <name>ADP</name>
        <dbReference type="ChEBI" id="CHEBI:456216"/>
        <note>allosteric activator; ligand shared between dimeric partners</note>
    </ligand>
</feature>
<dbReference type="InterPro" id="IPR000023">
    <property type="entry name" value="Phosphofructokinase_dom"/>
</dbReference>
<dbReference type="GO" id="GO:0046872">
    <property type="term" value="F:metal ion binding"/>
    <property type="evidence" value="ECO:0007669"/>
    <property type="project" value="UniProtKB-KW"/>
</dbReference>
<dbReference type="FunFam" id="3.40.50.460:FF:000002">
    <property type="entry name" value="ATP-dependent 6-phosphofructokinase"/>
    <property type="match status" value="1"/>
</dbReference>
<dbReference type="SUPFAM" id="SSF53784">
    <property type="entry name" value="Phosphofructokinase"/>
    <property type="match status" value="1"/>
</dbReference>
<reference evidence="17 18" key="1">
    <citation type="submission" date="2020-07" db="EMBL/GenBank/DDBJ databases">
        <authorList>
            <person name="Criscuolo A."/>
        </authorList>
    </citation>
    <scope>NUCLEOTIDE SEQUENCE [LARGE SCALE GENOMIC DNA]</scope>
    <source>
        <strain evidence="18">CIP 111030</strain>
    </source>
</reference>
<dbReference type="PRINTS" id="PR00476">
    <property type="entry name" value="PHFRCTKINASE"/>
</dbReference>
<keyword evidence="12 15" id="KW-0460">Magnesium</keyword>
<keyword evidence="9 15" id="KW-0547">Nucleotide-binding</keyword>
<feature type="active site" description="Proton acceptor" evidence="15">
    <location>
        <position position="127"/>
    </location>
</feature>
<organism evidence="17 18">
    <name type="scientific">Phocicoccus schoeneichii</name>
    <dbReference type="NCBI Taxonomy" id="1812261"/>
    <lineage>
        <taxon>Bacteria</taxon>
        <taxon>Bacillati</taxon>
        <taxon>Bacillota</taxon>
        <taxon>Bacilli</taxon>
        <taxon>Bacillales</taxon>
        <taxon>Salinicoccaceae</taxon>
        <taxon>Phocicoccus</taxon>
    </lineage>
</organism>
<evidence type="ECO:0000259" key="16">
    <source>
        <dbReference type="Pfam" id="PF00365"/>
    </source>
</evidence>
<name>A0A6V7RKE5_9BACL</name>
<comment type="pathway">
    <text evidence="4 15">Carbohydrate degradation; glycolysis; D-glyceraldehyde 3-phosphate and glycerone phosphate from D-glucose: step 3/4.</text>
</comment>
<feature type="binding site" evidence="15">
    <location>
        <position position="243"/>
    </location>
    <ligand>
        <name>substrate</name>
        <note>ligand shared between dimeric partners</note>
    </ligand>
</feature>
<dbReference type="Pfam" id="PF00365">
    <property type="entry name" value="PFK"/>
    <property type="match status" value="1"/>
</dbReference>
<comment type="catalytic activity">
    <reaction evidence="14 15">
        <text>beta-D-fructose 6-phosphate + ATP = beta-D-fructose 1,6-bisphosphate + ADP + H(+)</text>
        <dbReference type="Rhea" id="RHEA:16109"/>
        <dbReference type="ChEBI" id="CHEBI:15378"/>
        <dbReference type="ChEBI" id="CHEBI:30616"/>
        <dbReference type="ChEBI" id="CHEBI:32966"/>
        <dbReference type="ChEBI" id="CHEBI:57634"/>
        <dbReference type="ChEBI" id="CHEBI:456216"/>
        <dbReference type="EC" id="2.7.1.11"/>
    </reaction>
</comment>
<keyword evidence="7 15" id="KW-0808">Transferase</keyword>
<keyword evidence="8 15" id="KW-0479">Metal-binding</keyword>
<dbReference type="GO" id="GO:0006002">
    <property type="term" value="P:fructose 6-phosphate metabolic process"/>
    <property type="evidence" value="ECO:0007669"/>
    <property type="project" value="UniProtKB-UniRule"/>
</dbReference>
<dbReference type="GO" id="GO:0003872">
    <property type="term" value="F:6-phosphofructokinase activity"/>
    <property type="evidence" value="ECO:0007669"/>
    <property type="project" value="UniProtKB-UniRule"/>
</dbReference>
<dbReference type="GO" id="GO:0061621">
    <property type="term" value="P:canonical glycolysis"/>
    <property type="evidence" value="ECO:0007669"/>
    <property type="project" value="TreeGrafter"/>
</dbReference>
<dbReference type="EC" id="2.7.1.11" evidence="15"/>
<dbReference type="Proteomes" id="UP000521032">
    <property type="component" value="Unassembled WGS sequence"/>
</dbReference>
<evidence type="ECO:0000256" key="7">
    <source>
        <dbReference type="ARBA" id="ARBA00022679"/>
    </source>
</evidence>
<dbReference type="GO" id="GO:0042802">
    <property type="term" value="F:identical protein binding"/>
    <property type="evidence" value="ECO:0007669"/>
    <property type="project" value="TreeGrafter"/>
</dbReference>
<dbReference type="InterPro" id="IPR012828">
    <property type="entry name" value="PFKA_ATP_prok"/>
</dbReference>
<evidence type="ECO:0000313" key="18">
    <source>
        <dbReference type="Proteomes" id="UP000521032"/>
    </source>
</evidence>
<comment type="activity regulation">
    <text evidence="15">Allosterically activated by ADP and other diphosphonucleosides, and allosterically inhibited by phosphoenolpyruvate.</text>
</comment>
<evidence type="ECO:0000256" key="13">
    <source>
        <dbReference type="ARBA" id="ARBA00023152"/>
    </source>
</evidence>
<feature type="binding site" evidence="15">
    <location>
        <begin position="72"/>
        <end position="73"/>
    </location>
    <ligand>
        <name>ATP</name>
        <dbReference type="ChEBI" id="CHEBI:30616"/>
    </ligand>
</feature>
<evidence type="ECO:0000256" key="9">
    <source>
        <dbReference type="ARBA" id="ARBA00022741"/>
    </source>
</evidence>
<dbReference type="PROSITE" id="PS00433">
    <property type="entry name" value="PHOSPHOFRUCTOKINASE"/>
    <property type="match status" value="1"/>
</dbReference>
<comment type="similarity">
    <text evidence="15">Belongs to the phosphofructokinase type A (PFKA) family. ATP-dependent PFK group I subfamily. Prokaryotic clade 'B1' sub-subfamily.</text>
</comment>
<evidence type="ECO:0000256" key="15">
    <source>
        <dbReference type="HAMAP-Rule" id="MF_00339"/>
    </source>
</evidence>
<comment type="subcellular location">
    <subcellularLocation>
        <location evidence="3 15">Cytoplasm</location>
    </subcellularLocation>
</comment>
<dbReference type="NCBIfam" id="TIGR02482">
    <property type="entry name" value="PFKA_ATP"/>
    <property type="match status" value="1"/>
</dbReference>